<organism evidence="3">
    <name type="scientific">Arion vulgaris</name>
    <dbReference type="NCBI Taxonomy" id="1028688"/>
    <lineage>
        <taxon>Eukaryota</taxon>
        <taxon>Metazoa</taxon>
        <taxon>Spiralia</taxon>
        <taxon>Lophotrochozoa</taxon>
        <taxon>Mollusca</taxon>
        <taxon>Gastropoda</taxon>
        <taxon>Heterobranchia</taxon>
        <taxon>Euthyneura</taxon>
        <taxon>Panpulmonata</taxon>
        <taxon>Eupulmonata</taxon>
        <taxon>Stylommatophora</taxon>
        <taxon>Helicina</taxon>
        <taxon>Arionoidea</taxon>
        <taxon>Arionidae</taxon>
        <taxon>Arion</taxon>
    </lineage>
</organism>
<feature type="domain" description="CSD1" evidence="2">
    <location>
        <begin position="44"/>
        <end position="138"/>
    </location>
</feature>
<evidence type="ECO:0000259" key="2">
    <source>
        <dbReference type="Pfam" id="PF17216"/>
    </source>
</evidence>
<dbReference type="EMBL" id="HACG01012352">
    <property type="protein sequence ID" value="CEK59217.1"/>
    <property type="molecule type" value="Transcribed_RNA"/>
</dbReference>
<reference evidence="3" key="1">
    <citation type="submission" date="2014-12" db="EMBL/GenBank/DDBJ databases">
        <title>Insight into the proteome of Arion vulgaris.</title>
        <authorList>
            <person name="Aradska J."/>
            <person name="Bulat T."/>
            <person name="Smidak R."/>
            <person name="Sarate P."/>
            <person name="Gangsoo J."/>
            <person name="Sialana F."/>
            <person name="Bilban M."/>
            <person name="Lubec G."/>
        </authorList>
    </citation>
    <scope>NUCLEOTIDE SEQUENCE</scope>
    <source>
        <tissue evidence="3">Skin</tissue>
    </source>
</reference>
<dbReference type="PANTHER" id="PTHR23355:SF9">
    <property type="entry name" value="DIS3-LIKE EXONUCLEASE 2"/>
    <property type="match status" value="1"/>
</dbReference>
<dbReference type="GO" id="GO:0006402">
    <property type="term" value="P:mRNA catabolic process"/>
    <property type="evidence" value="ECO:0007669"/>
    <property type="project" value="TreeGrafter"/>
</dbReference>
<feature type="compositionally biased region" description="Polar residues" evidence="1">
    <location>
        <begin position="1"/>
        <end position="10"/>
    </location>
</feature>
<feature type="non-terminal residue" evidence="3">
    <location>
        <position position="145"/>
    </location>
</feature>
<gene>
    <name evidence="3" type="primary">ORF35546</name>
</gene>
<dbReference type="InterPro" id="IPR012340">
    <property type="entry name" value="NA-bd_OB-fold"/>
</dbReference>
<dbReference type="AlphaFoldDB" id="A0A0B6YSV8"/>
<dbReference type="GO" id="GO:0000932">
    <property type="term" value="C:P-body"/>
    <property type="evidence" value="ECO:0007669"/>
    <property type="project" value="TreeGrafter"/>
</dbReference>
<accession>A0A0B6YSV8</accession>
<dbReference type="Gene3D" id="2.40.50.690">
    <property type="match status" value="1"/>
</dbReference>
<dbReference type="GO" id="GO:0010587">
    <property type="term" value="P:miRNA catabolic process"/>
    <property type="evidence" value="ECO:0007669"/>
    <property type="project" value="TreeGrafter"/>
</dbReference>
<evidence type="ECO:0000313" key="3">
    <source>
        <dbReference type="EMBL" id="CEK59217.1"/>
    </source>
</evidence>
<name>A0A0B6YSV8_9EUPU</name>
<dbReference type="Pfam" id="PF17216">
    <property type="entry name" value="Rrp44_CSD1"/>
    <property type="match status" value="1"/>
</dbReference>
<evidence type="ECO:0000256" key="1">
    <source>
        <dbReference type="SAM" id="MobiDB-lite"/>
    </source>
</evidence>
<dbReference type="GO" id="GO:0000175">
    <property type="term" value="F:3'-5'-RNA exonuclease activity"/>
    <property type="evidence" value="ECO:0007669"/>
    <property type="project" value="TreeGrafter"/>
</dbReference>
<dbReference type="InterPro" id="IPR050180">
    <property type="entry name" value="RNR_Ribonuclease"/>
</dbReference>
<proteinExistence type="predicted"/>
<protein>
    <recommendedName>
        <fullName evidence="2">CSD1 domain-containing protein</fullName>
    </recommendedName>
</protein>
<dbReference type="PANTHER" id="PTHR23355">
    <property type="entry name" value="RIBONUCLEASE"/>
    <property type="match status" value="1"/>
</dbReference>
<feature type="region of interest" description="Disordered" evidence="1">
    <location>
        <begin position="1"/>
        <end position="38"/>
    </location>
</feature>
<dbReference type="InterPro" id="IPR033771">
    <property type="entry name" value="Rrp44_CSD1"/>
</dbReference>
<sequence length="145" mass="16392">MSNNQQSQQGAAPPKSKSHGHQQRKGQDQGHHKQQQKVKIYEPYLTLEAVSDGIKKGDLKVGSIRINPKNYLDAYVPSVDGKSDIYIEGMADRNRALNTDEVVVQIYPYSQWRVFVEDFEHYEKTLLVDNVDSTESNDNVKATGV</sequence>
<dbReference type="SUPFAM" id="SSF50249">
    <property type="entry name" value="Nucleic acid-binding proteins"/>
    <property type="match status" value="1"/>
</dbReference>